<comment type="caution">
    <text evidence="1">The sequence shown here is derived from an EMBL/GenBank/DDBJ whole genome shotgun (WGS) entry which is preliminary data.</text>
</comment>
<name>A0A9W8MMC4_9AGAR</name>
<organism evidence="1 2">
    <name type="scientific">Candolleomyces eurysporus</name>
    <dbReference type="NCBI Taxonomy" id="2828524"/>
    <lineage>
        <taxon>Eukaryota</taxon>
        <taxon>Fungi</taxon>
        <taxon>Dikarya</taxon>
        <taxon>Basidiomycota</taxon>
        <taxon>Agaricomycotina</taxon>
        <taxon>Agaricomycetes</taxon>
        <taxon>Agaricomycetidae</taxon>
        <taxon>Agaricales</taxon>
        <taxon>Agaricineae</taxon>
        <taxon>Psathyrellaceae</taxon>
        <taxon>Candolleomyces</taxon>
    </lineage>
</organism>
<reference evidence="1" key="1">
    <citation type="submission" date="2022-06" db="EMBL/GenBank/DDBJ databases">
        <title>Genome Sequence of Candolleomyces eurysporus.</title>
        <authorList>
            <person name="Buettner E."/>
        </authorList>
    </citation>
    <scope>NUCLEOTIDE SEQUENCE</scope>
    <source>
        <strain evidence="1">VTCC 930004</strain>
    </source>
</reference>
<sequence>MDPHTLSTCIRRAVEHQGQSDHIPLSATIPLWHAVPRVKGRTLEPFSDEEKEFVADIVLDIADAFSDAWKKHSTEYTIGPNLREYWSEECTRVLEEYRCEMSTENHKAFRSAVKATKREPPDKRIEEVAMTNKHPWDLMEWVKECKNPPCEAIQFQGRPCHNLGDLWNALHSTCNMASDRPVDVSILEELPDEPEHPWPKFSQLELRQALEACSARSAP</sequence>
<dbReference type="EMBL" id="JANBPK010000627">
    <property type="protein sequence ID" value="KAJ2935302.1"/>
    <property type="molecule type" value="Genomic_DNA"/>
</dbReference>
<keyword evidence="2" id="KW-1185">Reference proteome</keyword>
<protein>
    <submittedName>
        <fullName evidence="1">Uncharacterized protein</fullName>
    </submittedName>
</protein>
<dbReference type="AlphaFoldDB" id="A0A9W8MMC4"/>
<dbReference type="Proteomes" id="UP001140091">
    <property type="component" value="Unassembled WGS sequence"/>
</dbReference>
<accession>A0A9W8MMC4</accession>
<proteinExistence type="predicted"/>
<gene>
    <name evidence="1" type="ORF">H1R20_g1791</name>
</gene>
<evidence type="ECO:0000313" key="1">
    <source>
        <dbReference type="EMBL" id="KAJ2935302.1"/>
    </source>
</evidence>
<dbReference type="OrthoDB" id="412006at2759"/>
<evidence type="ECO:0000313" key="2">
    <source>
        <dbReference type="Proteomes" id="UP001140091"/>
    </source>
</evidence>
<feature type="non-terminal residue" evidence="1">
    <location>
        <position position="219"/>
    </location>
</feature>